<proteinExistence type="predicted"/>
<sequence length="263" mass="29680">MATPATPANAGHNRRGALDRNAKHGLKIYTDHHTTVPYFDAAHTPTTIHHPDHATVGLDELLGRLEAALGDRKYDPLTGENFSRDRVTEVNHIAHTNLISFVDFWRMSKAFGYNLHPHSTCNTLLSMSNNHLQFGKLHEALCLTQEDWEMFLHLVSENLQLIDDGKPAINLFNHPKNLQRITDQHLLRAQQFLPRSSVGLLLVPGLRPPSSLPGRVGDRAVHPRSSDFFHGPSLSVLRSTVIMFIYDFQSTSWLIRTLVYTAF</sequence>
<dbReference type="Proteomes" id="UP000054007">
    <property type="component" value="Unassembled WGS sequence"/>
</dbReference>
<organism evidence="1 2">
    <name type="scientific">Cylindrobasidium torrendii FP15055 ss-10</name>
    <dbReference type="NCBI Taxonomy" id="1314674"/>
    <lineage>
        <taxon>Eukaryota</taxon>
        <taxon>Fungi</taxon>
        <taxon>Dikarya</taxon>
        <taxon>Basidiomycota</taxon>
        <taxon>Agaricomycotina</taxon>
        <taxon>Agaricomycetes</taxon>
        <taxon>Agaricomycetidae</taxon>
        <taxon>Agaricales</taxon>
        <taxon>Marasmiineae</taxon>
        <taxon>Physalacriaceae</taxon>
        <taxon>Cylindrobasidium</taxon>
    </lineage>
</organism>
<accession>A0A0D7B295</accession>
<dbReference type="AlphaFoldDB" id="A0A0D7B295"/>
<evidence type="ECO:0000313" key="1">
    <source>
        <dbReference type="EMBL" id="KIY64622.1"/>
    </source>
</evidence>
<protein>
    <submittedName>
        <fullName evidence="1">Uncharacterized protein</fullName>
    </submittedName>
</protein>
<reference evidence="1 2" key="1">
    <citation type="journal article" date="2015" name="Fungal Genet. Biol.">
        <title>Evolution of novel wood decay mechanisms in Agaricales revealed by the genome sequences of Fistulina hepatica and Cylindrobasidium torrendii.</title>
        <authorList>
            <person name="Floudas D."/>
            <person name="Held B.W."/>
            <person name="Riley R."/>
            <person name="Nagy L.G."/>
            <person name="Koehler G."/>
            <person name="Ransdell A.S."/>
            <person name="Younus H."/>
            <person name="Chow J."/>
            <person name="Chiniquy J."/>
            <person name="Lipzen A."/>
            <person name="Tritt A."/>
            <person name="Sun H."/>
            <person name="Haridas S."/>
            <person name="LaButti K."/>
            <person name="Ohm R.A."/>
            <person name="Kues U."/>
            <person name="Blanchette R.A."/>
            <person name="Grigoriev I.V."/>
            <person name="Minto R.E."/>
            <person name="Hibbett D.S."/>
        </authorList>
    </citation>
    <scope>NUCLEOTIDE SEQUENCE [LARGE SCALE GENOMIC DNA]</scope>
    <source>
        <strain evidence="1 2">FP15055 ss-10</strain>
    </source>
</reference>
<dbReference type="EMBL" id="KN880626">
    <property type="protein sequence ID" value="KIY64622.1"/>
    <property type="molecule type" value="Genomic_DNA"/>
</dbReference>
<gene>
    <name evidence="1" type="ORF">CYLTODRAFT_89223</name>
</gene>
<name>A0A0D7B295_9AGAR</name>
<evidence type="ECO:0000313" key="2">
    <source>
        <dbReference type="Proteomes" id="UP000054007"/>
    </source>
</evidence>
<keyword evidence="2" id="KW-1185">Reference proteome</keyword>